<organism evidence="2">
    <name type="scientific">viral metagenome</name>
    <dbReference type="NCBI Taxonomy" id="1070528"/>
    <lineage>
        <taxon>unclassified sequences</taxon>
        <taxon>metagenomes</taxon>
        <taxon>organismal metagenomes</taxon>
    </lineage>
</organism>
<feature type="transmembrane region" description="Helical" evidence="1">
    <location>
        <begin position="6"/>
        <end position="25"/>
    </location>
</feature>
<dbReference type="EMBL" id="MN739078">
    <property type="protein sequence ID" value="QHS87140.1"/>
    <property type="molecule type" value="Genomic_DNA"/>
</dbReference>
<keyword evidence="1" id="KW-1133">Transmembrane helix</keyword>
<evidence type="ECO:0000256" key="1">
    <source>
        <dbReference type="SAM" id="Phobius"/>
    </source>
</evidence>
<keyword evidence="1" id="KW-0472">Membrane</keyword>
<dbReference type="AlphaFoldDB" id="A0A6C0B517"/>
<protein>
    <submittedName>
        <fullName evidence="2">Uncharacterized protein</fullName>
    </submittedName>
</protein>
<sequence length="348" mass="35609">MIRSEVMAWTAILLIILFAFVLIPVHERFTDSQGRYTDVSPNAPARPSWMGAPTTDAIVQPGSIRPIDTSTAYSRTAPPVTRLGAPTSNIPSAPVGVGVGVGSGGGSGDSSFIRWVVADTTAGKFIDWHAYLDSMMKLGPNLEACTRGAPPPATGPTQAQKACLESAGLYFSLGDAQTACASDSSCTAVVGGTPGPVSAYTKFSGDATIVTLDLTPGMVPPGLLGTKAWVKKSGLSLLPSPTAAAPRISSTLGVGDPSLSGMNAAYTSGIRPPSGSPWEGLQGLTEMASVPTDPFFNAQTRPTPPLGTLNPVTPDTGLFGPGPTILRKNLVGCTCASQAAGCSVHPQR</sequence>
<name>A0A6C0B517_9ZZZZ</name>
<accession>A0A6C0B517</accession>
<evidence type="ECO:0000313" key="2">
    <source>
        <dbReference type="EMBL" id="QHS87140.1"/>
    </source>
</evidence>
<proteinExistence type="predicted"/>
<reference evidence="2" key="1">
    <citation type="journal article" date="2020" name="Nature">
        <title>Giant virus diversity and host interactions through global metagenomics.</title>
        <authorList>
            <person name="Schulz F."/>
            <person name="Roux S."/>
            <person name="Paez-Espino D."/>
            <person name="Jungbluth S."/>
            <person name="Walsh D.A."/>
            <person name="Denef V.J."/>
            <person name="McMahon K.D."/>
            <person name="Konstantinidis K.T."/>
            <person name="Eloe-Fadrosh E.A."/>
            <person name="Kyrpides N.C."/>
            <person name="Woyke T."/>
        </authorList>
    </citation>
    <scope>NUCLEOTIDE SEQUENCE</scope>
    <source>
        <strain evidence="2">GVMAG-M-3300009684-20</strain>
    </source>
</reference>
<keyword evidence="1" id="KW-0812">Transmembrane</keyword>